<dbReference type="GO" id="GO:0016787">
    <property type="term" value="F:hydrolase activity"/>
    <property type="evidence" value="ECO:0007669"/>
    <property type="project" value="UniProtKB-KW"/>
</dbReference>
<dbReference type="InterPro" id="IPR051316">
    <property type="entry name" value="Zinc-reg_GTPase_activator"/>
</dbReference>
<organism evidence="8 9">
    <name type="scientific">Diaphorobacter ruginosibacter</name>
    <dbReference type="NCBI Taxonomy" id="1715720"/>
    <lineage>
        <taxon>Bacteria</taxon>
        <taxon>Pseudomonadati</taxon>
        <taxon>Pseudomonadota</taxon>
        <taxon>Betaproteobacteria</taxon>
        <taxon>Burkholderiales</taxon>
        <taxon>Comamonadaceae</taxon>
        <taxon>Diaphorobacter</taxon>
    </lineage>
</organism>
<gene>
    <name evidence="8" type="ORF">H9K76_17930</name>
</gene>
<dbReference type="PANTHER" id="PTHR13748">
    <property type="entry name" value="COBW-RELATED"/>
    <property type="match status" value="1"/>
</dbReference>
<proteinExistence type="inferred from homology"/>
<comment type="catalytic activity">
    <reaction evidence="6">
        <text>GTP + H2O = GDP + phosphate + H(+)</text>
        <dbReference type="Rhea" id="RHEA:19669"/>
        <dbReference type="ChEBI" id="CHEBI:15377"/>
        <dbReference type="ChEBI" id="CHEBI:15378"/>
        <dbReference type="ChEBI" id="CHEBI:37565"/>
        <dbReference type="ChEBI" id="CHEBI:43474"/>
        <dbReference type="ChEBI" id="CHEBI:58189"/>
    </reaction>
    <physiologicalReaction direction="left-to-right" evidence="6">
        <dbReference type="Rhea" id="RHEA:19670"/>
    </physiologicalReaction>
</comment>
<evidence type="ECO:0000256" key="2">
    <source>
        <dbReference type="ARBA" id="ARBA00022801"/>
    </source>
</evidence>
<name>A0A7G9RVS9_9BURK</name>
<evidence type="ECO:0000313" key="9">
    <source>
        <dbReference type="Proteomes" id="UP000515811"/>
    </source>
</evidence>
<dbReference type="Proteomes" id="UP000515811">
    <property type="component" value="Chromosome"/>
</dbReference>
<dbReference type="InterPro" id="IPR036627">
    <property type="entry name" value="CobW-likC_sf"/>
</dbReference>
<dbReference type="Gene3D" id="3.40.50.300">
    <property type="entry name" value="P-loop containing nucleotide triphosphate hydrolases"/>
    <property type="match status" value="1"/>
</dbReference>
<evidence type="ECO:0000256" key="6">
    <source>
        <dbReference type="ARBA" id="ARBA00049117"/>
    </source>
</evidence>
<dbReference type="EMBL" id="CP060714">
    <property type="protein sequence ID" value="QNN59704.1"/>
    <property type="molecule type" value="Genomic_DNA"/>
</dbReference>
<dbReference type="SUPFAM" id="SSF52540">
    <property type="entry name" value="P-loop containing nucleoside triphosphate hydrolases"/>
    <property type="match status" value="1"/>
</dbReference>
<dbReference type="Gene3D" id="3.30.1220.10">
    <property type="entry name" value="CobW-like, C-terminal domain"/>
    <property type="match status" value="1"/>
</dbReference>
<dbReference type="InterPro" id="IPR027417">
    <property type="entry name" value="P-loop_NTPase"/>
</dbReference>
<dbReference type="SUPFAM" id="SSF90002">
    <property type="entry name" value="Hypothetical protein YjiA, C-terminal domain"/>
    <property type="match status" value="1"/>
</dbReference>
<evidence type="ECO:0000256" key="3">
    <source>
        <dbReference type="ARBA" id="ARBA00023186"/>
    </source>
</evidence>
<sequence length="319" mass="33889">MVVVGGYLGAGKTTLLNRLLGNAAGLRIAVLVNDFGEINIDAALIRTRSDDVIQLENGCVCCSIGDRLVQALAEVSDREERPDLLVIEASGVSDPMRIAQVGMLDAAFRLNAVVVAVDVPQLQAHLEHPLVGDMVRQQIGAATALVLTKCDLAQAPDVQHALQALRGLAPRAAVFRALQGAIPMSVFLDEADHSGRSAPAWLRGPRGSGRWQSMAGGAPLHEAIGSFSFRSATGFHKQRLKQVLRNMPGGLLRAKGIVHVQGEADAQEFHVVGGRVRVARMPAVTLSAPDQESVLVFIGCMSPDDRAQITRQLESALAA</sequence>
<dbReference type="KEGG" id="drg:H9K76_17930"/>
<keyword evidence="2" id="KW-0378">Hydrolase</keyword>
<evidence type="ECO:0000259" key="7">
    <source>
        <dbReference type="SMART" id="SM00833"/>
    </source>
</evidence>
<protein>
    <submittedName>
        <fullName evidence="8">GTP-binding protein</fullName>
    </submittedName>
</protein>
<dbReference type="InterPro" id="IPR011629">
    <property type="entry name" value="CobW-like_C"/>
</dbReference>
<reference evidence="8 9" key="1">
    <citation type="submission" date="2020-08" db="EMBL/GenBank/DDBJ databases">
        <title>Genome sequence of Diaphorobacter ruginosibacter DSM 27467T.</title>
        <authorList>
            <person name="Hyun D.-W."/>
            <person name="Bae J.-W."/>
        </authorList>
    </citation>
    <scope>NUCLEOTIDE SEQUENCE [LARGE SCALE GENOMIC DNA]</scope>
    <source>
        <strain evidence="8 9">DSM 27467</strain>
    </source>
</reference>
<accession>A0A7G9RVS9</accession>
<evidence type="ECO:0000313" key="8">
    <source>
        <dbReference type="EMBL" id="QNN59704.1"/>
    </source>
</evidence>
<dbReference type="Pfam" id="PF02492">
    <property type="entry name" value="cobW"/>
    <property type="match status" value="1"/>
</dbReference>
<keyword evidence="3" id="KW-0143">Chaperone</keyword>
<evidence type="ECO:0000256" key="5">
    <source>
        <dbReference type="ARBA" id="ARBA00045658"/>
    </source>
</evidence>
<dbReference type="Pfam" id="PF07683">
    <property type="entry name" value="CobW_C"/>
    <property type="match status" value="1"/>
</dbReference>
<dbReference type="SMART" id="SM00833">
    <property type="entry name" value="CobW_C"/>
    <property type="match status" value="1"/>
</dbReference>
<dbReference type="CDD" id="cd03112">
    <property type="entry name" value="CobW-like"/>
    <property type="match status" value="1"/>
</dbReference>
<dbReference type="InterPro" id="IPR003495">
    <property type="entry name" value="CobW/HypB/UreG_nucleotide-bd"/>
</dbReference>
<comment type="function">
    <text evidence="5">Zinc chaperone that directly transfers zinc cofactor to target proteins, thereby activating them. Zinc is transferred from the CXCC motif in the GTPase domain to the zinc binding site in target proteins in a process requiring GTP hydrolysis.</text>
</comment>
<comment type="similarity">
    <text evidence="4">Belongs to the SIMIBI class G3E GTPase family. ZNG1 subfamily.</text>
</comment>
<keyword evidence="1" id="KW-0547">Nucleotide-binding</keyword>
<keyword evidence="9" id="KW-1185">Reference proteome</keyword>
<dbReference type="GO" id="GO:0000166">
    <property type="term" value="F:nucleotide binding"/>
    <property type="evidence" value="ECO:0007669"/>
    <property type="project" value="UniProtKB-KW"/>
</dbReference>
<evidence type="ECO:0000256" key="1">
    <source>
        <dbReference type="ARBA" id="ARBA00022741"/>
    </source>
</evidence>
<dbReference type="AlphaFoldDB" id="A0A7G9RVS9"/>
<evidence type="ECO:0000256" key="4">
    <source>
        <dbReference type="ARBA" id="ARBA00034320"/>
    </source>
</evidence>
<feature type="domain" description="CobW C-terminal" evidence="7">
    <location>
        <begin position="224"/>
        <end position="317"/>
    </location>
</feature>